<dbReference type="SUPFAM" id="SSF55785">
    <property type="entry name" value="PYP-like sensor domain (PAS domain)"/>
    <property type="match status" value="3"/>
</dbReference>
<gene>
    <name evidence="5" type="ORF">DFE_1561</name>
</gene>
<dbReference type="GO" id="GO:0005886">
    <property type="term" value="C:plasma membrane"/>
    <property type="evidence" value="ECO:0007669"/>
    <property type="project" value="TreeGrafter"/>
</dbReference>
<accession>A0A2Z6AYE5</accession>
<dbReference type="InterPro" id="IPR029787">
    <property type="entry name" value="Nucleotide_cyclase"/>
</dbReference>
<evidence type="ECO:0000256" key="1">
    <source>
        <dbReference type="ARBA" id="ARBA00012528"/>
    </source>
</evidence>
<comment type="catalytic activity">
    <reaction evidence="2">
        <text>2 GTP = 3',3'-c-di-GMP + 2 diphosphate</text>
        <dbReference type="Rhea" id="RHEA:24898"/>
        <dbReference type="ChEBI" id="CHEBI:33019"/>
        <dbReference type="ChEBI" id="CHEBI:37565"/>
        <dbReference type="ChEBI" id="CHEBI:58805"/>
        <dbReference type="EC" id="2.7.7.65"/>
    </reaction>
</comment>
<dbReference type="PANTHER" id="PTHR45138">
    <property type="entry name" value="REGULATORY COMPONENTS OF SENSORY TRANSDUCTION SYSTEM"/>
    <property type="match status" value="1"/>
</dbReference>
<evidence type="ECO:0000259" key="3">
    <source>
        <dbReference type="PROSITE" id="PS50112"/>
    </source>
</evidence>
<dbReference type="CDD" id="cd01949">
    <property type="entry name" value="GGDEF"/>
    <property type="match status" value="1"/>
</dbReference>
<dbReference type="InterPro" id="IPR001610">
    <property type="entry name" value="PAC"/>
</dbReference>
<dbReference type="SUPFAM" id="SSF55073">
    <property type="entry name" value="Nucleotide cyclase"/>
    <property type="match status" value="1"/>
</dbReference>
<dbReference type="InterPro" id="IPR000160">
    <property type="entry name" value="GGDEF_dom"/>
</dbReference>
<feature type="domain" description="PAS" evidence="3">
    <location>
        <begin position="165"/>
        <end position="202"/>
    </location>
</feature>
<keyword evidence="6" id="KW-1185">Reference proteome</keyword>
<dbReference type="Pfam" id="PF08448">
    <property type="entry name" value="PAS_4"/>
    <property type="match status" value="1"/>
</dbReference>
<proteinExistence type="predicted"/>
<evidence type="ECO:0000313" key="5">
    <source>
        <dbReference type="EMBL" id="BBD08287.1"/>
    </source>
</evidence>
<dbReference type="PROSITE" id="PS50112">
    <property type="entry name" value="PAS"/>
    <property type="match status" value="2"/>
</dbReference>
<dbReference type="RefSeq" id="WP_126378261.1">
    <property type="nucleotide sequence ID" value="NZ_AP017378.1"/>
</dbReference>
<dbReference type="NCBIfam" id="TIGR00254">
    <property type="entry name" value="GGDEF"/>
    <property type="match status" value="1"/>
</dbReference>
<dbReference type="InterPro" id="IPR050469">
    <property type="entry name" value="Diguanylate_Cyclase"/>
</dbReference>
<name>A0A2Z6AYE5_9BACT</name>
<dbReference type="CDD" id="cd00130">
    <property type="entry name" value="PAS"/>
    <property type="match status" value="2"/>
</dbReference>
<dbReference type="InterPro" id="IPR035965">
    <property type="entry name" value="PAS-like_dom_sf"/>
</dbReference>
<feature type="domain" description="GGDEF" evidence="4">
    <location>
        <begin position="581"/>
        <end position="712"/>
    </location>
</feature>
<dbReference type="EC" id="2.7.7.65" evidence="1"/>
<dbReference type="InterPro" id="IPR013656">
    <property type="entry name" value="PAS_4"/>
</dbReference>
<evidence type="ECO:0000256" key="2">
    <source>
        <dbReference type="ARBA" id="ARBA00034247"/>
    </source>
</evidence>
<organism evidence="5 6">
    <name type="scientific">Desulfovibrio ferrophilus</name>
    <dbReference type="NCBI Taxonomy" id="241368"/>
    <lineage>
        <taxon>Bacteria</taxon>
        <taxon>Pseudomonadati</taxon>
        <taxon>Thermodesulfobacteriota</taxon>
        <taxon>Desulfovibrionia</taxon>
        <taxon>Desulfovibrionales</taxon>
        <taxon>Desulfovibrionaceae</taxon>
        <taxon>Desulfovibrio</taxon>
    </lineage>
</organism>
<evidence type="ECO:0000313" key="6">
    <source>
        <dbReference type="Proteomes" id="UP000269883"/>
    </source>
</evidence>
<dbReference type="Pfam" id="PF08447">
    <property type="entry name" value="PAS_3"/>
    <property type="match status" value="1"/>
</dbReference>
<dbReference type="SMART" id="SM00086">
    <property type="entry name" value="PAC"/>
    <property type="match status" value="3"/>
</dbReference>
<dbReference type="GO" id="GO:1902201">
    <property type="term" value="P:negative regulation of bacterial-type flagellum-dependent cell motility"/>
    <property type="evidence" value="ECO:0007669"/>
    <property type="project" value="TreeGrafter"/>
</dbReference>
<reference evidence="5 6" key="1">
    <citation type="journal article" date="2018" name="Sci. Adv.">
        <title>Multi-heme cytochromes provide a pathway for survival in energy-limited environments.</title>
        <authorList>
            <person name="Deng X."/>
            <person name="Dohmae N."/>
            <person name="Nealson K.H."/>
            <person name="Hashimoto K."/>
            <person name="Okamoto A."/>
        </authorList>
    </citation>
    <scope>NUCLEOTIDE SEQUENCE [LARGE SCALE GENOMIC DNA]</scope>
    <source>
        <strain evidence="5 6">IS5</strain>
    </source>
</reference>
<feature type="domain" description="PAS" evidence="3">
    <location>
        <begin position="449"/>
        <end position="483"/>
    </location>
</feature>
<dbReference type="FunFam" id="3.30.70.270:FF:000001">
    <property type="entry name" value="Diguanylate cyclase domain protein"/>
    <property type="match status" value="1"/>
</dbReference>
<dbReference type="Pfam" id="PF00990">
    <property type="entry name" value="GGDEF"/>
    <property type="match status" value="1"/>
</dbReference>
<dbReference type="Gene3D" id="3.30.450.20">
    <property type="entry name" value="PAS domain"/>
    <property type="match status" value="3"/>
</dbReference>
<dbReference type="AlphaFoldDB" id="A0A2Z6AYE5"/>
<dbReference type="PROSITE" id="PS50887">
    <property type="entry name" value="GGDEF"/>
    <property type="match status" value="1"/>
</dbReference>
<dbReference type="Gene3D" id="3.30.70.270">
    <property type="match status" value="1"/>
</dbReference>
<dbReference type="NCBIfam" id="TIGR00229">
    <property type="entry name" value="sensory_box"/>
    <property type="match status" value="2"/>
</dbReference>
<dbReference type="PANTHER" id="PTHR45138:SF9">
    <property type="entry name" value="DIGUANYLATE CYCLASE DGCM-RELATED"/>
    <property type="match status" value="1"/>
</dbReference>
<dbReference type="Proteomes" id="UP000269883">
    <property type="component" value="Chromosome"/>
</dbReference>
<dbReference type="SMART" id="SM00091">
    <property type="entry name" value="PAS"/>
    <property type="match status" value="3"/>
</dbReference>
<protein>
    <recommendedName>
        <fullName evidence="1">diguanylate cyclase</fullName>
        <ecNumber evidence="1">2.7.7.65</ecNumber>
    </recommendedName>
</protein>
<dbReference type="InterPro" id="IPR013655">
    <property type="entry name" value="PAS_fold_3"/>
</dbReference>
<dbReference type="Pfam" id="PF13426">
    <property type="entry name" value="PAS_9"/>
    <property type="match status" value="1"/>
</dbReference>
<dbReference type="SMART" id="SM00267">
    <property type="entry name" value="GGDEF"/>
    <property type="match status" value="1"/>
</dbReference>
<dbReference type="EMBL" id="AP017378">
    <property type="protein sequence ID" value="BBD08287.1"/>
    <property type="molecule type" value="Genomic_DNA"/>
</dbReference>
<sequence>MQQLQEIITASETWLVERILFYAKEHGYSQYNSTKIEDWRASIAGISLSLLTAVEQFDNAPPEFNPDVDYSTHPVAAFGIEQARTHRRRGISMTMFLGLLKYYRQSYIDLLNKHIKTGEERRRCRKFIARCFDLFEITLCSEWISLEKDQRIQELQDANRRQTNEKNKYLTLFESISDPIFLVDHAGIVENLNVSAASFMGIGVTPEELSPLTNDEKACGIDIPGIKTRKSVVGRRLSESLPWLAVEIRNFLAQDRRVLRVEKKARCYGEDRYFKITLSSMLDISGKFSGAVVVLADITKQTITEMELVRSRDMMQAVMDGTPALIAYLNKDLQYQFANNYYEEIFETPVKSILGKHVSTLVGDKLYAKVAPMYERALKGERQNFELTFQSPKKGTRNFEITYLPHTFGDSVEGIIILILDLTDRKMAEIEREKFFKLTPGMMCIAGFDGFFKQINPAWTKKLGWSEEELLSRPFIDFVLPDDVNSTVDANLILARGKELIGFENRYRCKDGSFRWITWNATPSLEDKVVYAVAHDTTKRRKMEETLRKLAAKDSLTGTNNRRHFFELGARAFAGAKRYDRALSTFMLDIDHFKRINDTHGHAAGDEVLKILVQTCQDTLRDSDIMGRMGGEEFAVVLPETNASRAFATAERLREKLDKVLVNTQEHEIGFTVSIGVATLESKKDSLEDLLKRADDALYEAKRHGRNRVFSA</sequence>
<dbReference type="InterPro" id="IPR043128">
    <property type="entry name" value="Rev_trsase/Diguanyl_cyclase"/>
</dbReference>
<dbReference type="KEGG" id="dfl:DFE_1561"/>
<dbReference type="GO" id="GO:0043709">
    <property type="term" value="P:cell adhesion involved in single-species biofilm formation"/>
    <property type="evidence" value="ECO:0007669"/>
    <property type="project" value="TreeGrafter"/>
</dbReference>
<dbReference type="GO" id="GO:0052621">
    <property type="term" value="F:diguanylate cyclase activity"/>
    <property type="evidence" value="ECO:0007669"/>
    <property type="project" value="UniProtKB-EC"/>
</dbReference>
<dbReference type="OrthoDB" id="5494569at2"/>
<dbReference type="InterPro" id="IPR000014">
    <property type="entry name" value="PAS"/>
</dbReference>
<evidence type="ECO:0000259" key="4">
    <source>
        <dbReference type="PROSITE" id="PS50887"/>
    </source>
</evidence>